<evidence type="ECO:0008006" key="3">
    <source>
        <dbReference type="Google" id="ProtNLM"/>
    </source>
</evidence>
<dbReference type="RefSeq" id="WP_212986250.1">
    <property type="nucleotide sequence ID" value="NZ_BAABEA010000029.1"/>
</dbReference>
<comment type="caution">
    <text evidence="1">The sequence shown here is derived from an EMBL/GenBank/DDBJ whole genome shotgun (WGS) entry which is preliminary data.</text>
</comment>
<dbReference type="Proteomes" id="UP000681340">
    <property type="component" value="Unassembled WGS sequence"/>
</dbReference>
<name>A0A919S321_9ACTN</name>
<keyword evidence="2" id="KW-1185">Reference proteome</keyword>
<accession>A0A919S321</accession>
<dbReference type="AlphaFoldDB" id="A0A919S321"/>
<evidence type="ECO:0000313" key="1">
    <source>
        <dbReference type="EMBL" id="GIM62947.1"/>
    </source>
</evidence>
<organism evidence="1 2">
    <name type="scientific">Actinoplanes auranticolor</name>
    <dbReference type="NCBI Taxonomy" id="47988"/>
    <lineage>
        <taxon>Bacteria</taxon>
        <taxon>Bacillati</taxon>
        <taxon>Actinomycetota</taxon>
        <taxon>Actinomycetes</taxon>
        <taxon>Micromonosporales</taxon>
        <taxon>Micromonosporaceae</taxon>
        <taxon>Actinoplanes</taxon>
    </lineage>
</organism>
<proteinExistence type="predicted"/>
<sequence length="353" mass="37504">MRPEVGSEFHWDPAAIAATPQSPLPQRFELFATGCGALSTLLRELAPPGRLHVPSFFCMGVAEALSADVPITWYRHLPDDRGPRLETLRAAPGDVVLAQNLFGRDRPEPWNAWMRAHPGVTVVEDHSHDPFSDWARTSTAPYAVASLRKTLPLPDGGLLWSPRGLMLPGPSGAESPGAQLKLVAMLLKGAWLDGRGVPKDDFRALQQRGEHALLGSEGPASALTATVLPLLDLAGLRAASTRNAYALMDALAAGGGAWRVLTGGPAGAAPFRVQLVCESEPVRDALLAYLARHGIFAPVHWRQDRGGVWSGDEEAADLAARILTVPVDHRCGPGDVRRVAEVLGAFAAAPAAA</sequence>
<protein>
    <recommendedName>
        <fullName evidence="3">dTDP-4-amino-4,6-dideoxygalactose transaminase</fullName>
    </recommendedName>
</protein>
<dbReference type="EMBL" id="BOQL01000001">
    <property type="protein sequence ID" value="GIM62947.1"/>
    <property type="molecule type" value="Genomic_DNA"/>
</dbReference>
<evidence type="ECO:0000313" key="2">
    <source>
        <dbReference type="Proteomes" id="UP000681340"/>
    </source>
</evidence>
<gene>
    <name evidence="1" type="ORF">Aau02nite_00870</name>
</gene>
<reference evidence="1" key="1">
    <citation type="submission" date="2021-03" db="EMBL/GenBank/DDBJ databases">
        <title>Whole genome shotgun sequence of Actinoplanes auranticolor NBRC 12245.</title>
        <authorList>
            <person name="Komaki H."/>
            <person name="Tamura T."/>
        </authorList>
    </citation>
    <scope>NUCLEOTIDE SEQUENCE</scope>
    <source>
        <strain evidence="1">NBRC 12245</strain>
    </source>
</reference>